<dbReference type="SMART" id="SM00226">
    <property type="entry name" value="LMWPc"/>
    <property type="match status" value="1"/>
</dbReference>
<keyword evidence="1" id="KW-0059">Arsenical resistance</keyword>
<organism evidence="3 4">
    <name type="scientific">Salinibacter ruber</name>
    <dbReference type="NCBI Taxonomy" id="146919"/>
    <lineage>
        <taxon>Bacteria</taxon>
        <taxon>Pseudomonadati</taxon>
        <taxon>Rhodothermota</taxon>
        <taxon>Rhodothermia</taxon>
        <taxon>Rhodothermales</taxon>
        <taxon>Salinibacteraceae</taxon>
        <taxon>Salinibacter</taxon>
    </lineage>
</organism>
<dbReference type="EMBL" id="JANUBB010000001">
    <property type="protein sequence ID" value="MCS3950093.1"/>
    <property type="molecule type" value="Genomic_DNA"/>
</dbReference>
<comment type="caution">
    <text evidence="3">The sequence shown here is derived from an EMBL/GenBank/DDBJ whole genome shotgun (WGS) entry which is preliminary data.</text>
</comment>
<dbReference type="RefSeq" id="WP_259081195.1">
    <property type="nucleotide sequence ID" value="NZ_JANTZN010000003.1"/>
</dbReference>
<gene>
    <name evidence="3" type="ORF">GGP83_000019</name>
</gene>
<protein>
    <submittedName>
        <fullName evidence="3">Arsenate reductase</fullName>
        <ecNumber evidence="3">1.20.4.1</ecNumber>
    </submittedName>
</protein>
<dbReference type="PANTHER" id="PTHR43428:SF1">
    <property type="entry name" value="ARSENATE REDUCTASE"/>
    <property type="match status" value="1"/>
</dbReference>
<dbReference type="Pfam" id="PF01451">
    <property type="entry name" value="LMWPc"/>
    <property type="match status" value="1"/>
</dbReference>
<evidence type="ECO:0000259" key="2">
    <source>
        <dbReference type="SMART" id="SM00226"/>
    </source>
</evidence>
<dbReference type="GO" id="GO:0046685">
    <property type="term" value="P:response to arsenic-containing substance"/>
    <property type="evidence" value="ECO:0007669"/>
    <property type="project" value="UniProtKB-KW"/>
</dbReference>
<dbReference type="AlphaFoldDB" id="A0A9X2U5H6"/>
<dbReference type="EC" id="1.20.4.1" evidence="3"/>
<dbReference type="InterPro" id="IPR036196">
    <property type="entry name" value="Ptyr_pPase_sf"/>
</dbReference>
<dbReference type="CDD" id="cd16345">
    <property type="entry name" value="LMWP_ArsC"/>
    <property type="match status" value="1"/>
</dbReference>
<reference evidence="3" key="1">
    <citation type="submission" date="2022-08" db="EMBL/GenBank/DDBJ databases">
        <title>Genomic Encyclopedia of Type Strains, Phase V (KMG-V): Genome sequencing to study the core and pangenomes of soil and plant-associated prokaryotes.</title>
        <authorList>
            <person name="Whitman W."/>
        </authorList>
    </citation>
    <scope>NUCLEOTIDE SEQUENCE</scope>
    <source>
        <strain evidence="3">SP2017</strain>
    </source>
</reference>
<dbReference type="InterPro" id="IPR023485">
    <property type="entry name" value="Ptyr_pPase"/>
</dbReference>
<evidence type="ECO:0000313" key="4">
    <source>
        <dbReference type="Proteomes" id="UP001155010"/>
    </source>
</evidence>
<name>A0A9X2U5H6_9BACT</name>
<proteinExistence type="predicted"/>
<dbReference type="Proteomes" id="UP001155010">
    <property type="component" value="Unassembled WGS sequence"/>
</dbReference>
<dbReference type="PANTHER" id="PTHR43428">
    <property type="entry name" value="ARSENATE REDUCTASE"/>
    <property type="match status" value="1"/>
</dbReference>
<dbReference type="GO" id="GO:0008794">
    <property type="term" value="F:arsenate reductase (glutaredoxin) activity"/>
    <property type="evidence" value="ECO:0007669"/>
    <property type="project" value="UniProtKB-EC"/>
</dbReference>
<feature type="domain" description="Phosphotyrosine protein phosphatase I" evidence="2">
    <location>
        <begin position="2"/>
        <end position="135"/>
    </location>
</feature>
<dbReference type="Gene3D" id="3.40.50.2300">
    <property type="match status" value="1"/>
</dbReference>
<keyword evidence="3" id="KW-0560">Oxidoreductase</keyword>
<accession>A0A9X2U5H6</accession>
<evidence type="ECO:0000256" key="1">
    <source>
        <dbReference type="ARBA" id="ARBA00022849"/>
    </source>
</evidence>
<dbReference type="SUPFAM" id="SSF52788">
    <property type="entry name" value="Phosphotyrosine protein phosphatases I"/>
    <property type="match status" value="1"/>
</dbReference>
<evidence type="ECO:0000313" key="3">
    <source>
        <dbReference type="EMBL" id="MCS3950093.1"/>
    </source>
</evidence>
<sequence length="137" mass="15302">MDTVLFVCTHNSSRSQMAEGLLRSRYGDRYEVHSAGTNPEGVNPFAVAVMDEIGIDVADHTSDPIEAYDDTPLDVVVTVCDDAAENCPYIPARKKNLHRGFEDPSAVKGAEEEKRAAFRRIRDELADWIDETFPTDR</sequence>